<protein>
    <submittedName>
        <fullName evidence="2">General stress protein</fullName>
    </submittedName>
</protein>
<feature type="transmembrane region" description="Helical" evidence="1">
    <location>
        <begin position="6"/>
        <end position="23"/>
    </location>
</feature>
<dbReference type="RefSeq" id="WP_036833720.1">
    <property type="nucleotide sequence ID" value="NZ_AVPG01000008.1"/>
</dbReference>
<dbReference type="EMBL" id="AVPG01000008">
    <property type="protein sequence ID" value="KGX87217.1"/>
    <property type="molecule type" value="Genomic_DNA"/>
</dbReference>
<reference evidence="2 3" key="1">
    <citation type="submission" date="2013-08" db="EMBL/GenBank/DDBJ databases">
        <authorList>
            <person name="Huang J."/>
            <person name="Wang G."/>
        </authorList>
    </citation>
    <scope>NUCLEOTIDE SEQUENCE [LARGE SCALE GENOMIC DNA]</scope>
    <source>
        <strain evidence="2 3">JSM 072002</strain>
    </source>
</reference>
<keyword evidence="1" id="KW-0812">Transmembrane</keyword>
<dbReference type="OrthoDB" id="2437843at2"/>
<evidence type="ECO:0000313" key="3">
    <source>
        <dbReference type="Proteomes" id="UP000030401"/>
    </source>
</evidence>
<accession>A0A0A5HU93</accession>
<gene>
    <name evidence="2" type="ORF">N784_16420</name>
</gene>
<name>A0A0A5HU93_9BACI</name>
<keyword evidence="1" id="KW-0472">Membrane</keyword>
<dbReference type="Pfam" id="PF06103">
    <property type="entry name" value="DUF948"/>
    <property type="match status" value="1"/>
</dbReference>
<dbReference type="AlphaFoldDB" id="A0A0A5HU93"/>
<evidence type="ECO:0000313" key="2">
    <source>
        <dbReference type="EMBL" id="KGX87217.1"/>
    </source>
</evidence>
<comment type="caution">
    <text evidence="2">The sequence shown here is derived from an EMBL/GenBank/DDBJ whole genome shotgun (WGS) entry which is preliminary data.</text>
</comment>
<proteinExistence type="predicted"/>
<dbReference type="InterPro" id="IPR009293">
    <property type="entry name" value="UPF0478"/>
</dbReference>
<keyword evidence="3" id="KW-1185">Reference proteome</keyword>
<sequence>MTLLGIGVLIIGIAFFILVIYLSKTLNQLANVLDGVHKTVDQLPEQLDSVMKETGQLLNKSNDTLEDVNTKLAALSPLFYIVGDIGESSRKLSSSLVHVTESMKQSTKEGKDVANNHNLNGLYGAIALGYYIMQKRNILKKSADEAAEAFHENA</sequence>
<keyword evidence="1" id="KW-1133">Transmembrane helix</keyword>
<dbReference type="PANTHER" id="PTHR40070">
    <property type="entry name" value="UPF0478 PROTEIN YTXG"/>
    <property type="match status" value="1"/>
</dbReference>
<organism evidence="2 3">
    <name type="scientific">Pontibacillus litoralis JSM 072002</name>
    <dbReference type="NCBI Taxonomy" id="1385512"/>
    <lineage>
        <taxon>Bacteria</taxon>
        <taxon>Bacillati</taxon>
        <taxon>Bacillota</taxon>
        <taxon>Bacilli</taxon>
        <taxon>Bacillales</taxon>
        <taxon>Bacillaceae</taxon>
        <taxon>Pontibacillus</taxon>
    </lineage>
</organism>
<dbReference type="PANTHER" id="PTHR40070:SF1">
    <property type="entry name" value="UPF0478 PROTEIN YTXG"/>
    <property type="match status" value="1"/>
</dbReference>
<evidence type="ECO:0000256" key="1">
    <source>
        <dbReference type="SAM" id="Phobius"/>
    </source>
</evidence>
<dbReference type="eggNOG" id="COG4768">
    <property type="taxonomic scope" value="Bacteria"/>
</dbReference>
<dbReference type="STRING" id="1385512.N784_16420"/>
<dbReference type="Proteomes" id="UP000030401">
    <property type="component" value="Unassembled WGS sequence"/>
</dbReference>